<name>A0A2H0UIK9_9BACT</name>
<dbReference type="Proteomes" id="UP000229612">
    <property type="component" value="Unassembled WGS sequence"/>
</dbReference>
<evidence type="ECO:0000256" key="1">
    <source>
        <dbReference type="ARBA" id="ARBA00022801"/>
    </source>
</evidence>
<proteinExistence type="predicted"/>
<protein>
    <recommendedName>
        <fullName evidence="3">Peptidase S74 domain-containing protein</fullName>
    </recommendedName>
</protein>
<dbReference type="InterPro" id="IPR036514">
    <property type="entry name" value="SGNH_hydro_sf"/>
</dbReference>
<dbReference type="SUPFAM" id="SSF52266">
    <property type="entry name" value="SGNH hydrolase"/>
    <property type="match status" value="1"/>
</dbReference>
<feature type="compositionally biased region" description="Low complexity" evidence="2">
    <location>
        <begin position="807"/>
        <end position="834"/>
    </location>
</feature>
<sequence>MLFASNVRPVYAADGFFKTLWCDLISIVGVTCEVETDSPVVNVTMEDKVVTPPPAVPEPVKIATSTTQIIRESPTYVTNEYITSPVIREIVRETVRESGRSSSSNNSNFVSQTLFDAQVNATHNSIENSVDGISDSIAESVDTELLTVTGNASLSTLTLSSITGGVLVADANGVVSTTTIGATSITDNSLDFNKLASALTVDATTTFDLDTNGADLNFDSGTFFIDSSTNRVGVGTTSPSSELTIDGSLYVTGAFYDKNNSAGTNGYILQSNGNGSTWVSTSSIGITEGVVGEPFVIFATGQSNFSTTNTYNWTVPDNVRIWNNQNNTTDIGDAFIDPSGATSTSNVPLMFAAEVARNNPNRTVYLVNVSVGGQAIAQWFNGASAPNMYVATRENISDALATLTNKDTIDLFMWWQGESDRARAASGAYKVDWDTVETAYQDESWFESETPQLIFGINTTDNPTPASVSNYDDMSLALHNIADDKSQYRKFVFTGDLMFDQSGAVGVHLGGQGQQDAARRAYNAFANGYKRNILQGGYVIRGNASNTAETTGDLFIADSGNIGIGTTSPSAPLTIYRPTGTVMGLFRSGNNRAVITVEDNDTDANMVAENGIASFGTYDYVINNNLNIDGSGKVGIGTTTPGRKLSVVGTVGFSGLTGSSGAGSLCLSSSGEVVYNSGSDSCLPSVRELKHNINELSLSASVEALLQELNPVSFIYNYDDTDRTRYGFIADEAFLTDKHLVTYDADGEISGLDTNGFLALIVSAIKDIYAKIAGFAESFTTKELCLDDVCITSNELRVILDNANLDTSSQESQTEESTNNSNQNNELNTNNASSAPSDIDLDESDDTASSTPETSEEDTDVEETNDTDEETEEDATGVQNAKEDAVVGETGNDSESAADNTPEAAVQTTEGV</sequence>
<dbReference type="GO" id="GO:0016787">
    <property type="term" value="F:hydrolase activity"/>
    <property type="evidence" value="ECO:0007669"/>
    <property type="project" value="UniProtKB-KW"/>
</dbReference>
<organism evidence="4 5">
    <name type="scientific">Candidatus Kaiserbacteria bacterium CG10_big_fil_rev_8_21_14_0_10_44_10</name>
    <dbReference type="NCBI Taxonomy" id="1974606"/>
    <lineage>
        <taxon>Bacteria</taxon>
        <taxon>Candidatus Kaiseribacteriota</taxon>
    </lineage>
</organism>
<evidence type="ECO:0000313" key="5">
    <source>
        <dbReference type="Proteomes" id="UP000229612"/>
    </source>
</evidence>
<evidence type="ECO:0000256" key="2">
    <source>
        <dbReference type="SAM" id="MobiDB-lite"/>
    </source>
</evidence>
<evidence type="ECO:0000259" key="3">
    <source>
        <dbReference type="PROSITE" id="PS51688"/>
    </source>
</evidence>
<evidence type="ECO:0000313" key="4">
    <source>
        <dbReference type="EMBL" id="PIR86233.1"/>
    </source>
</evidence>
<gene>
    <name evidence="4" type="ORF">COU14_00055</name>
</gene>
<dbReference type="PROSITE" id="PS51688">
    <property type="entry name" value="ICA"/>
    <property type="match status" value="1"/>
</dbReference>
<dbReference type="Pfam" id="PF13884">
    <property type="entry name" value="Peptidase_S74"/>
    <property type="match status" value="1"/>
</dbReference>
<dbReference type="AlphaFoldDB" id="A0A2H0UIK9"/>
<feature type="compositionally biased region" description="Acidic residues" evidence="2">
    <location>
        <begin position="854"/>
        <end position="875"/>
    </location>
</feature>
<feature type="region of interest" description="Disordered" evidence="2">
    <location>
        <begin position="806"/>
        <end position="912"/>
    </location>
</feature>
<keyword evidence="1" id="KW-0378">Hydrolase</keyword>
<comment type="caution">
    <text evidence="4">The sequence shown here is derived from an EMBL/GenBank/DDBJ whole genome shotgun (WGS) entry which is preliminary data.</text>
</comment>
<accession>A0A2H0UIK9</accession>
<dbReference type="Gene3D" id="3.40.50.1110">
    <property type="entry name" value="SGNH hydrolase"/>
    <property type="match status" value="1"/>
</dbReference>
<reference evidence="5" key="1">
    <citation type="submission" date="2017-09" db="EMBL/GenBank/DDBJ databases">
        <title>Depth-based differentiation of microbial function through sediment-hosted aquifers and enrichment of novel symbionts in the deep terrestrial subsurface.</title>
        <authorList>
            <person name="Probst A.J."/>
            <person name="Ladd B."/>
            <person name="Jarett J.K."/>
            <person name="Geller-Mcgrath D.E."/>
            <person name="Sieber C.M.K."/>
            <person name="Emerson J.B."/>
            <person name="Anantharaman K."/>
            <person name="Thomas B.C."/>
            <person name="Malmstrom R."/>
            <person name="Stieglmeier M."/>
            <person name="Klingl A."/>
            <person name="Woyke T."/>
            <person name="Ryan C.M."/>
            <person name="Banfield J.F."/>
        </authorList>
    </citation>
    <scope>NUCLEOTIDE SEQUENCE [LARGE SCALE GENOMIC DNA]</scope>
</reference>
<dbReference type="InterPro" id="IPR030392">
    <property type="entry name" value="S74_ICA"/>
</dbReference>
<dbReference type="EMBL" id="PFBG01000001">
    <property type="protein sequence ID" value="PIR86233.1"/>
    <property type="molecule type" value="Genomic_DNA"/>
</dbReference>
<feature type="domain" description="Peptidase S74" evidence="3">
    <location>
        <begin position="685"/>
        <end position="779"/>
    </location>
</feature>
<dbReference type="InterPro" id="IPR005181">
    <property type="entry name" value="SASA"/>
</dbReference>
<dbReference type="Pfam" id="PF03629">
    <property type="entry name" value="SASA"/>
    <property type="match status" value="1"/>
</dbReference>